<sequence length="136" mass="14276">MDLSIALRKFGVMCNPSDPRLQELADQGVTADTMAAACEAAKVAKAGSNEALSLGYVVAIVKRWAAEAAQMRVAGAKAPVRGPANKAEAIEQNNRSAVDEAVRRMEARAAGANVGSYGPPDDPFTIDIEDLTYAPE</sequence>
<evidence type="ECO:0000256" key="1">
    <source>
        <dbReference type="SAM" id="MobiDB-lite"/>
    </source>
</evidence>
<dbReference type="AlphaFoldDB" id="A0A656QEI8"/>
<feature type="region of interest" description="Disordered" evidence="1">
    <location>
        <begin position="75"/>
        <end position="97"/>
    </location>
</feature>
<reference evidence="2 3" key="1">
    <citation type="submission" date="2014-03" db="EMBL/GenBank/DDBJ databases">
        <title>Draft Genome Sequences of Four Burkholderia Strains.</title>
        <authorList>
            <person name="Liu X.Y."/>
            <person name="Li C.X."/>
            <person name="Xu J.H."/>
        </authorList>
    </citation>
    <scope>NUCLEOTIDE SEQUENCE [LARGE SCALE GENOMIC DNA]</scope>
    <source>
        <strain evidence="2 3">OP-1</strain>
    </source>
</reference>
<gene>
    <name evidence="2" type="ORF">BG60_26250</name>
</gene>
<dbReference type="EMBL" id="JFHD01000040">
    <property type="protein sequence ID" value="KDR25981.1"/>
    <property type="molecule type" value="Genomic_DNA"/>
</dbReference>
<dbReference type="RefSeq" id="WP_051996721.1">
    <property type="nucleotide sequence ID" value="NZ_JFHD01000040.1"/>
</dbReference>
<proteinExistence type="predicted"/>
<organism evidence="2 3">
    <name type="scientific">Caballeronia zhejiangensis</name>
    <dbReference type="NCBI Taxonomy" id="871203"/>
    <lineage>
        <taxon>Bacteria</taxon>
        <taxon>Pseudomonadati</taxon>
        <taxon>Pseudomonadota</taxon>
        <taxon>Betaproteobacteria</taxon>
        <taxon>Burkholderiales</taxon>
        <taxon>Burkholderiaceae</taxon>
        <taxon>Caballeronia</taxon>
    </lineage>
</organism>
<feature type="region of interest" description="Disordered" evidence="1">
    <location>
        <begin position="112"/>
        <end position="136"/>
    </location>
</feature>
<name>A0A656QEI8_9BURK</name>
<comment type="caution">
    <text evidence="2">The sequence shown here is derived from an EMBL/GenBank/DDBJ whole genome shotgun (WGS) entry which is preliminary data.</text>
</comment>
<evidence type="ECO:0000313" key="2">
    <source>
        <dbReference type="EMBL" id="KDR25981.1"/>
    </source>
</evidence>
<evidence type="ECO:0000313" key="3">
    <source>
        <dbReference type="Proteomes" id="UP000027451"/>
    </source>
</evidence>
<keyword evidence="3" id="KW-1185">Reference proteome</keyword>
<accession>A0A656QEI8</accession>
<dbReference type="Proteomes" id="UP000027451">
    <property type="component" value="Unassembled WGS sequence"/>
</dbReference>
<protein>
    <submittedName>
        <fullName evidence="2">Uncharacterized protein</fullName>
    </submittedName>
</protein>